<name>A0A1Y2H120_9FUNG</name>
<keyword evidence="8 11" id="KW-0496">Mitochondrion</keyword>
<dbReference type="Pfam" id="PF02935">
    <property type="entry name" value="COX7C"/>
    <property type="match status" value="1"/>
</dbReference>
<sequence>MNAAVFARTGIRARATVGATPLRSGAYHWTNDNGKNIPFSTKNKPALAVKVVAYLGTGFALPFVSAYWQHYKAGRV</sequence>
<dbReference type="InterPro" id="IPR004202">
    <property type="entry name" value="COX7C/Cox8"/>
</dbReference>
<feature type="transmembrane region" description="Helical" evidence="11">
    <location>
        <begin position="47"/>
        <end position="68"/>
    </location>
</feature>
<comment type="subunit">
    <text evidence="11">Component of the cytochrome c oxidase (complex IV, CIV), a multisubunit enzyme composed of a catalytic core of 3 subunits and several supernumerary subunits. The complex exists as a monomer or a dimer and forms supercomplexes (SCs) in the inner mitochondrial membrane with ubiquinol-cytochrome c oxidoreductase (cytochrome b-c1 complex, complex III, CIII).</text>
</comment>
<reference evidence="12 13" key="1">
    <citation type="submission" date="2016-07" db="EMBL/GenBank/DDBJ databases">
        <title>Pervasive Adenine N6-methylation of Active Genes in Fungi.</title>
        <authorList>
            <consortium name="DOE Joint Genome Institute"/>
            <person name="Mondo S.J."/>
            <person name="Dannebaum R.O."/>
            <person name="Kuo R.C."/>
            <person name="Labutti K."/>
            <person name="Haridas S."/>
            <person name="Kuo A."/>
            <person name="Salamov A."/>
            <person name="Ahrendt S.R."/>
            <person name="Lipzen A."/>
            <person name="Sullivan W."/>
            <person name="Andreopoulos W.B."/>
            <person name="Clum A."/>
            <person name="Lindquist E."/>
            <person name="Daum C."/>
            <person name="Ramamoorthy G.K."/>
            <person name="Gryganskyi A."/>
            <person name="Culley D."/>
            <person name="Magnuson J.K."/>
            <person name="James T.Y."/>
            <person name="O'Malley M.A."/>
            <person name="Stajich J.E."/>
            <person name="Spatafora J.W."/>
            <person name="Visel A."/>
            <person name="Grigoriev I.V."/>
        </authorList>
    </citation>
    <scope>NUCLEOTIDE SEQUENCE [LARGE SCALE GENOMIC DNA]</scope>
    <source>
        <strain evidence="12 13">NRRL 3116</strain>
    </source>
</reference>
<evidence type="ECO:0000256" key="5">
    <source>
        <dbReference type="ARBA" id="ARBA00022792"/>
    </source>
</evidence>
<dbReference type="OrthoDB" id="9974841at2759"/>
<evidence type="ECO:0000256" key="1">
    <source>
        <dbReference type="ARBA" id="ARBA00004434"/>
    </source>
</evidence>
<keyword evidence="4 11" id="KW-0812">Transmembrane</keyword>
<keyword evidence="5 11" id="KW-0999">Mitochondrion inner membrane</keyword>
<dbReference type="Gene3D" id="4.10.49.10">
    <property type="entry name" value="Cytochrome c oxidase subunit VIIc"/>
    <property type="match status" value="1"/>
</dbReference>
<evidence type="ECO:0000256" key="10">
    <source>
        <dbReference type="ARBA" id="ARBA00071004"/>
    </source>
</evidence>
<evidence type="ECO:0000256" key="7">
    <source>
        <dbReference type="ARBA" id="ARBA00022989"/>
    </source>
</evidence>
<keyword evidence="6 11" id="KW-0809">Transit peptide</keyword>
<keyword evidence="13" id="KW-1185">Reference proteome</keyword>
<comment type="caution">
    <text evidence="12">The sequence shown here is derived from an EMBL/GenBank/DDBJ whole genome shotgun (WGS) entry which is preliminary data.</text>
</comment>
<evidence type="ECO:0000256" key="3">
    <source>
        <dbReference type="ARBA" id="ARBA00010514"/>
    </source>
</evidence>
<dbReference type="Proteomes" id="UP000193648">
    <property type="component" value="Unassembled WGS sequence"/>
</dbReference>
<dbReference type="GeneID" id="33564465"/>
<dbReference type="GO" id="GO:0006123">
    <property type="term" value="P:mitochondrial electron transport, cytochrome c to oxygen"/>
    <property type="evidence" value="ECO:0007669"/>
    <property type="project" value="UniProtKB-UniRule"/>
</dbReference>
<comment type="pathway">
    <text evidence="2 11">Energy metabolism; oxidative phosphorylation.</text>
</comment>
<comment type="similarity">
    <text evidence="3 11">Belongs to the cytochrome c oxidase VIIc family.</text>
</comment>
<protein>
    <recommendedName>
        <fullName evidence="10 11">Cytochrome c oxidase subunit 8, mitochondrial</fullName>
    </recommendedName>
    <alternativeName>
        <fullName evidence="11">Cytochrome c oxidase polypeptide VIII</fullName>
    </alternativeName>
</protein>
<dbReference type="GO" id="GO:0005743">
    <property type="term" value="C:mitochondrial inner membrane"/>
    <property type="evidence" value="ECO:0007669"/>
    <property type="project" value="UniProtKB-SubCell"/>
</dbReference>
<dbReference type="PANTHER" id="PTHR13313:SF0">
    <property type="entry name" value="CYTOCHROME C OXIDASE SUBUNIT 7C, MITOCHONDRIAL"/>
    <property type="match status" value="1"/>
</dbReference>
<comment type="subcellular location">
    <subcellularLocation>
        <location evidence="1 11">Mitochondrion inner membrane</location>
        <topology evidence="1 11">Single-pass membrane protein</topology>
    </subcellularLocation>
</comment>
<dbReference type="PANTHER" id="PTHR13313">
    <property type="entry name" value="CYTOCHROME C OXIDASE SUBUNIT VIIC"/>
    <property type="match status" value="1"/>
</dbReference>
<dbReference type="RefSeq" id="XP_021885933.1">
    <property type="nucleotide sequence ID" value="XM_022022621.1"/>
</dbReference>
<accession>A0A1Y2H120</accession>
<proteinExistence type="inferred from homology"/>
<dbReference type="UniPathway" id="UPA00705"/>
<keyword evidence="9 11" id="KW-0472">Membrane</keyword>
<evidence type="ECO:0000256" key="9">
    <source>
        <dbReference type="ARBA" id="ARBA00023136"/>
    </source>
</evidence>
<evidence type="ECO:0000256" key="8">
    <source>
        <dbReference type="ARBA" id="ARBA00023128"/>
    </source>
</evidence>
<dbReference type="InParanoid" id="A0A1Y2H120"/>
<dbReference type="AlphaFoldDB" id="A0A1Y2H120"/>
<dbReference type="SUPFAM" id="SSF81427">
    <property type="entry name" value="Mitochondrial cytochrome c oxidase subunit VIIc (aka VIIIa)"/>
    <property type="match status" value="1"/>
</dbReference>
<dbReference type="STRING" id="64571.A0A1Y2H120"/>
<evidence type="ECO:0000256" key="2">
    <source>
        <dbReference type="ARBA" id="ARBA00004673"/>
    </source>
</evidence>
<evidence type="ECO:0000256" key="11">
    <source>
        <dbReference type="RuleBase" id="RU368123"/>
    </source>
</evidence>
<comment type="function">
    <text evidence="11">Component of the cytochrome c oxidase, the last enzyme in the mitochondrial electron transport chain which drives oxidative phosphorylation. The respiratory chain contains 3 multisubunit complexes succinate dehydrogenase (complex II, CII), ubiquinol-cytochrome c oxidoreductase (cytochrome b-c1 complex, complex III, CIII) and cytochrome c oxidase (complex IV, CIV), that cooperate to transfer electrons derived from NADH and succinate to molecular oxygen, creating an electrochemical gradient over the inner membrane that drives transmembrane transport and the ATP synthase. Cytochrome c oxidase is the component of the respiratory chain that catalyzes the reduction of oxygen to water. Electrons originating from reduced cytochrome c in the intermembrane space (IMS) are transferred via the dinuclear copper A center (CU(A)) of subunit 2 and heme A of subunit 1 to the active site in subunit 1, a binuclear center (BNC) formed by heme A3 and copper B (CU(B)). The BNC reduces molecular oxygen to 2 water molecules using 4 electrons from cytochrome c in the IMS and 4 protons from the mitochondrial matrix.</text>
</comment>
<evidence type="ECO:0000256" key="6">
    <source>
        <dbReference type="ARBA" id="ARBA00022946"/>
    </source>
</evidence>
<dbReference type="EMBL" id="MCFF01000002">
    <property type="protein sequence ID" value="ORZ28248.1"/>
    <property type="molecule type" value="Genomic_DNA"/>
</dbReference>
<dbReference type="InterPro" id="IPR036636">
    <property type="entry name" value="COX7C/Cox8_sf"/>
</dbReference>
<gene>
    <name evidence="12" type="ORF">BCR41DRAFT_344906</name>
</gene>
<evidence type="ECO:0000313" key="12">
    <source>
        <dbReference type="EMBL" id="ORZ28248.1"/>
    </source>
</evidence>
<dbReference type="GO" id="GO:0045277">
    <property type="term" value="C:respiratory chain complex IV"/>
    <property type="evidence" value="ECO:0007669"/>
    <property type="project" value="UniProtKB-UniRule"/>
</dbReference>
<dbReference type="FunFam" id="4.10.49.10:FF:000001">
    <property type="entry name" value="Cytochrome c oxidase subunit 7C"/>
    <property type="match status" value="1"/>
</dbReference>
<keyword evidence="7 11" id="KW-1133">Transmembrane helix</keyword>
<evidence type="ECO:0000313" key="13">
    <source>
        <dbReference type="Proteomes" id="UP000193648"/>
    </source>
</evidence>
<organism evidence="12 13">
    <name type="scientific">Lobosporangium transversale</name>
    <dbReference type="NCBI Taxonomy" id="64571"/>
    <lineage>
        <taxon>Eukaryota</taxon>
        <taxon>Fungi</taxon>
        <taxon>Fungi incertae sedis</taxon>
        <taxon>Mucoromycota</taxon>
        <taxon>Mortierellomycotina</taxon>
        <taxon>Mortierellomycetes</taxon>
        <taxon>Mortierellales</taxon>
        <taxon>Mortierellaceae</taxon>
        <taxon>Lobosporangium</taxon>
    </lineage>
</organism>
<evidence type="ECO:0000256" key="4">
    <source>
        <dbReference type="ARBA" id="ARBA00022692"/>
    </source>
</evidence>